<evidence type="ECO:0000313" key="1">
    <source>
        <dbReference type="EMBL" id="KAK7493000.1"/>
    </source>
</evidence>
<gene>
    <name evidence="1" type="ORF">BaRGS_00015730</name>
</gene>
<organism evidence="1 2">
    <name type="scientific">Batillaria attramentaria</name>
    <dbReference type="NCBI Taxonomy" id="370345"/>
    <lineage>
        <taxon>Eukaryota</taxon>
        <taxon>Metazoa</taxon>
        <taxon>Spiralia</taxon>
        <taxon>Lophotrochozoa</taxon>
        <taxon>Mollusca</taxon>
        <taxon>Gastropoda</taxon>
        <taxon>Caenogastropoda</taxon>
        <taxon>Sorbeoconcha</taxon>
        <taxon>Cerithioidea</taxon>
        <taxon>Batillariidae</taxon>
        <taxon>Batillaria</taxon>
    </lineage>
</organism>
<keyword evidence="2" id="KW-1185">Reference proteome</keyword>
<evidence type="ECO:0000313" key="2">
    <source>
        <dbReference type="Proteomes" id="UP001519460"/>
    </source>
</evidence>
<reference evidence="1 2" key="1">
    <citation type="journal article" date="2023" name="Sci. Data">
        <title>Genome assembly of the Korean intertidal mud-creeper Batillaria attramentaria.</title>
        <authorList>
            <person name="Patra A.K."/>
            <person name="Ho P.T."/>
            <person name="Jun S."/>
            <person name="Lee S.J."/>
            <person name="Kim Y."/>
            <person name="Won Y.J."/>
        </authorList>
    </citation>
    <scope>NUCLEOTIDE SEQUENCE [LARGE SCALE GENOMIC DNA]</scope>
    <source>
        <strain evidence="1">Wonlab-2016</strain>
    </source>
</reference>
<proteinExistence type="predicted"/>
<dbReference type="Proteomes" id="UP001519460">
    <property type="component" value="Unassembled WGS sequence"/>
</dbReference>
<dbReference type="EMBL" id="JACVVK020000097">
    <property type="protein sequence ID" value="KAK7493000.1"/>
    <property type="molecule type" value="Genomic_DNA"/>
</dbReference>
<dbReference type="AlphaFoldDB" id="A0ABD0L1K8"/>
<name>A0ABD0L1K8_9CAEN</name>
<sequence length="144" mass="16370">MCFSCLAQCVSQTSDFFRLQDVTSIPWEWQFIQMKTNSREGEGDKRATKHSSTDNILERRNLPSDTCLAWSTRSFSRRDLMSASELSSPQVAAILNPLPNGLPTEATLPPYHQLQIVKLILFFSWHSKGLHSTSLKTILGVFFF</sequence>
<protein>
    <submittedName>
        <fullName evidence="1">Uncharacterized protein</fullName>
    </submittedName>
</protein>
<accession>A0ABD0L1K8</accession>
<comment type="caution">
    <text evidence="1">The sequence shown here is derived from an EMBL/GenBank/DDBJ whole genome shotgun (WGS) entry which is preliminary data.</text>
</comment>